<sequence length="441" mass="51382">MKTKLGLIGLLMIFNIFIVNGQTLSKEVRNDFCINAKYNYFYGTNSFFGLMNLTLKRIGISDPSKMDEAVKNICNNESLQNSFFESVHNVSRGLDKQQYLSMGMKYSNVEKLTDYIISKNNLKKQIDLPKNPVFEDDLVNESNKIDKKQLLQSLYPKTVLINDSTVSRSELYEGFGGSKSIEVEYKTTVVKEYSYADEKNDEDRLKIILFSKSENKKSYFDIVIMVEEEKNGKEVIIRTVENWDIKKRRLYIDKSKENIKGFTTIKENGKTYFVINYIDENNINKSDYYTIDLKLVKTLKKNEYVGSNGNQDNEIIKLISNEDSKKTFLPNKLTNSKQLFNFPNFKYRMINLVGSTNYDFIEKICVNEVNITNDSNYLTLSGFREKGFNTKNKDNYIVAIDPTTQKLFVGIRKENKIVLYGEEKVFPNEIYQWKLIEENIK</sequence>
<dbReference type="EMBL" id="FNHD01000023">
    <property type="protein sequence ID" value="SDM33348.1"/>
    <property type="molecule type" value="Genomic_DNA"/>
</dbReference>
<evidence type="ECO:0000313" key="2">
    <source>
        <dbReference type="Proteomes" id="UP000199242"/>
    </source>
</evidence>
<name>A0ABY0R2Y8_9FLAO</name>
<reference evidence="1 2" key="1">
    <citation type="submission" date="2016-10" db="EMBL/GenBank/DDBJ databases">
        <authorList>
            <person name="Varghese N."/>
            <person name="Submissions S."/>
        </authorList>
    </citation>
    <scope>NUCLEOTIDE SEQUENCE [LARGE SCALE GENOMIC DNA]</scope>
    <source>
        <strain evidence="1 2">CGMCC 1.10941</strain>
    </source>
</reference>
<comment type="caution">
    <text evidence="1">The sequence shown here is derived from an EMBL/GenBank/DDBJ whole genome shotgun (WGS) entry which is preliminary data.</text>
</comment>
<proteinExistence type="predicted"/>
<accession>A0ABY0R2Y8</accession>
<keyword evidence="2" id="KW-1185">Reference proteome</keyword>
<evidence type="ECO:0000313" key="1">
    <source>
        <dbReference type="EMBL" id="SDM33348.1"/>
    </source>
</evidence>
<dbReference type="RefSeq" id="WP_089745614.1">
    <property type="nucleotide sequence ID" value="NZ_FNHD01000023.1"/>
</dbReference>
<protein>
    <submittedName>
        <fullName evidence="1">Uncharacterized protein</fullName>
    </submittedName>
</protein>
<gene>
    <name evidence="1" type="ORF">SAMN05216273_12336</name>
</gene>
<organism evidence="1 2">
    <name type="scientific">Chryseobacterium taihuense</name>
    <dbReference type="NCBI Taxonomy" id="1141221"/>
    <lineage>
        <taxon>Bacteria</taxon>
        <taxon>Pseudomonadati</taxon>
        <taxon>Bacteroidota</taxon>
        <taxon>Flavobacteriia</taxon>
        <taxon>Flavobacteriales</taxon>
        <taxon>Weeksellaceae</taxon>
        <taxon>Chryseobacterium group</taxon>
        <taxon>Chryseobacterium</taxon>
    </lineage>
</organism>
<dbReference type="Proteomes" id="UP000199242">
    <property type="component" value="Unassembled WGS sequence"/>
</dbReference>